<evidence type="ECO:0000313" key="2">
    <source>
        <dbReference type="Proteomes" id="UP001056426"/>
    </source>
</evidence>
<dbReference type="InterPro" id="IPR032546">
    <property type="entry name" value="DUF4943"/>
</dbReference>
<dbReference type="AlphaFoldDB" id="A0A9J6ZNW2"/>
<sequence length="182" mass="20900">MKYLKIMLTVLLIVGLSGCVKDKEIIHSRIDYPSLDVPSFINLLKVGKYKTFLLPAFTPSDIPELLKYRNETVLIRNFPFNPFSSYSMEECRLGVFVLWTIEGMRSAAASGSEKIYDILQFQSLNPLLVVESTKQLVDINNEIAHAIVSLKYYEWWTLNEGLDWAELCKIKPWTLLSPGLYN</sequence>
<reference evidence="1" key="1">
    <citation type="submission" date="2022-05" db="EMBL/GenBank/DDBJ databases">
        <authorList>
            <person name="Sun X."/>
        </authorList>
    </citation>
    <scope>NUCLEOTIDE SEQUENCE</scope>
    <source>
        <strain evidence="1">Ai-910</strain>
    </source>
</reference>
<dbReference type="PROSITE" id="PS51257">
    <property type="entry name" value="PROKAR_LIPOPROTEIN"/>
    <property type="match status" value="1"/>
</dbReference>
<dbReference type="EMBL" id="CP098400">
    <property type="protein sequence ID" value="URW79214.1"/>
    <property type="molecule type" value="Genomic_DNA"/>
</dbReference>
<accession>A0A9J6ZNW2</accession>
<organism evidence="1 2">
    <name type="scientific">Xiashengella succiniciproducens</name>
    <dbReference type="NCBI Taxonomy" id="2949635"/>
    <lineage>
        <taxon>Bacteria</taxon>
        <taxon>Pseudomonadati</taxon>
        <taxon>Bacteroidota</taxon>
        <taxon>Bacteroidia</taxon>
        <taxon>Marinilabiliales</taxon>
        <taxon>Marinilabiliaceae</taxon>
        <taxon>Xiashengella</taxon>
    </lineage>
</organism>
<protein>
    <submittedName>
        <fullName evidence="1">DUF4943 domain-containing protein</fullName>
    </submittedName>
</protein>
<reference evidence="1" key="2">
    <citation type="submission" date="2022-06" db="EMBL/GenBank/DDBJ databases">
        <title>Xiashengella guii gen. nov. sp. nov., a bacterium isolated form anaerobic digestion tank.</title>
        <authorList>
            <person name="Huang H."/>
        </authorList>
    </citation>
    <scope>NUCLEOTIDE SEQUENCE</scope>
    <source>
        <strain evidence="1">Ai-910</strain>
    </source>
</reference>
<dbReference type="Pfam" id="PF16301">
    <property type="entry name" value="DUF4943"/>
    <property type="match status" value="1"/>
</dbReference>
<evidence type="ECO:0000313" key="1">
    <source>
        <dbReference type="EMBL" id="URW79214.1"/>
    </source>
</evidence>
<proteinExistence type="predicted"/>
<keyword evidence="2" id="KW-1185">Reference proteome</keyword>
<dbReference type="RefSeq" id="WP_250722925.1">
    <property type="nucleotide sequence ID" value="NZ_CP098400.1"/>
</dbReference>
<dbReference type="Proteomes" id="UP001056426">
    <property type="component" value="Chromosome"/>
</dbReference>
<gene>
    <name evidence="1" type="ORF">M9189_10145</name>
</gene>
<dbReference type="KEGG" id="alkq:M9189_10145"/>
<name>A0A9J6ZNW2_9BACT</name>